<feature type="domain" description="Chitin-binding type-1" evidence="5">
    <location>
        <begin position="197"/>
        <end position="244"/>
    </location>
</feature>
<dbReference type="KEGG" id="mbe:MBM_09508"/>
<feature type="compositionally biased region" description="Pro residues" evidence="4">
    <location>
        <begin position="90"/>
        <end position="99"/>
    </location>
</feature>
<dbReference type="Proteomes" id="UP000006753">
    <property type="component" value="Unassembled WGS sequence"/>
</dbReference>
<evidence type="ECO:0000256" key="3">
    <source>
        <dbReference type="PROSITE-ProRule" id="PRU00261"/>
    </source>
</evidence>
<dbReference type="InterPro" id="IPR001002">
    <property type="entry name" value="Chitin-bd_1"/>
</dbReference>
<dbReference type="PANTHER" id="PTHR47849:SF8">
    <property type="entry name" value="LECTIN"/>
    <property type="match status" value="1"/>
</dbReference>
<reference evidence="6 7" key="1">
    <citation type="journal article" date="2012" name="BMC Genomics">
        <title>Sequencing the genome of Marssonina brunnea reveals fungus-poplar co-evolution.</title>
        <authorList>
            <person name="Zhu S."/>
            <person name="Cao Y.-Z."/>
            <person name="Jiang C."/>
            <person name="Tan B.-Y."/>
            <person name="Wang Z."/>
            <person name="Feng S."/>
            <person name="Zhang L."/>
            <person name="Su X.-H."/>
            <person name="Brejova B."/>
            <person name="Vinar T."/>
            <person name="Xu M."/>
            <person name="Wang M.-X."/>
            <person name="Zhang S.-G."/>
            <person name="Huang M.-R."/>
            <person name="Wu R."/>
            <person name="Zhou Y."/>
        </authorList>
    </citation>
    <scope>NUCLEOTIDE SEQUENCE [LARGE SCALE GENOMIC DNA]</scope>
    <source>
        <strain evidence="6 7">MB_m1</strain>
    </source>
</reference>
<comment type="caution">
    <text evidence="3">Lacks conserved residue(s) required for the propagation of feature annotation.</text>
</comment>
<evidence type="ECO:0000313" key="6">
    <source>
        <dbReference type="EMBL" id="EKD12333.1"/>
    </source>
</evidence>
<sequence length="716" mass="72840">MKFLILGIPALAVAKHVPSILDKPLDPLCVVYTVVERPIVISTCFPSSTVACIDGYTTTVSSSTCVDTTVTESSTITDSPAVTKSSAFHPHPPPPPPPATKTEEPCEYTTITTDILTTICPSPTIITHGTHTYTITEATTFTITDINTKYPIPSVPSQPTLVSTPGQVFPPGASSSNMAPPPVSPTSSGIVGPMPSAGLCGAQGNGNSCQDSGYGSCCGSDDTCGHDAAHCGNGCQQEFGYCTPISNDGTCGNGVTCTGSPFGTCCSQYGYCGNSTEFCGNGCQPELGTCDAAPTFSTVTLTDAPTVAPSSNAVDPAASTIVLASSIAVDPAASTTVLPSQVTDTSSSIMPSATTQFACAGDTGSYAPGSTPAAIGAAVLASIPGLSIDGPDTSRYQLGLLDDTIGTVIQAEINPNPLYTDEFAYYEVDETTFPPTTPLGSCFNFGYFYHVDSGLCATVSGITSYASPLFNNAQLTLQPCLCTSSGRPPIEQLFCNLFDDVPGGPGLNCLVFAGDEGDESVYGLNYGNPPFAGTLAFNDGVCISIEFDARGSLPNAGSSTIIGVPATSTQSALSAISSAAYVQFPTAIALSSVFNAVTSSPADFPTPITQILAPTSTLASLASVFPSDNVFTYYIIQTNSSSAAGLATFSIAALATSNAADLATPSDQVIVPTIINSIAALATSNAADLGTPSNQVVVPASTLALPRQQQSASLAL</sequence>
<keyword evidence="1 3" id="KW-0147">Chitin-binding</keyword>
<feature type="compositionally biased region" description="Polar residues" evidence="4">
    <location>
        <begin position="76"/>
        <end position="86"/>
    </location>
</feature>
<dbReference type="InParanoid" id="K1WUM9"/>
<dbReference type="InterPro" id="IPR036861">
    <property type="entry name" value="Endochitinase-like_sf"/>
</dbReference>
<protein>
    <submittedName>
        <fullName evidence="6">Chitin recognition protein</fullName>
    </submittedName>
</protein>
<dbReference type="AlphaFoldDB" id="K1WUM9"/>
<gene>
    <name evidence="6" type="ORF">MBM_09508</name>
</gene>
<dbReference type="SUPFAM" id="SSF57016">
    <property type="entry name" value="Plant lectins/antimicrobial peptides"/>
    <property type="match status" value="2"/>
</dbReference>
<dbReference type="Gene3D" id="3.30.60.10">
    <property type="entry name" value="Endochitinase-like"/>
    <property type="match status" value="1"/>
</dbReference>
<feature type="disulfide bond" evidence="3">
    <location>
        <begin position="265"/>
        <end position="279"/>
    </location>
</feature>
<dbReference type="EMBL" id="JH921459">
    <property type="protein sequence ID" value="EKD12333.1"/>
    <property type="molecule type" value="Genomic_DNA"/>
</dbReference>
<keyword evidence="2 3" id="KW-1015">Disulfide bond</keyword>
<dbReference type="PANTHER" id="PTHR47849">
    <property type="entry name" value="CHITIN-BINDING LECTIN 1"/>
    <property type="match status" value="1"/>
</dbReference>
<dbReference type="HOGENOM" id="CLU_385906_0_0_1"/>
<feature type="disulfide bond" evidence="3">
    <location>
        <begin position="251"/>
        <end position="266"/>
    </location>
</feature>
<dbReference type="Pfam" id="PF00187">
    <property type="entry name" value="Chitin_bind_1"/>
    <property type="match status" value="1"/>
</dbReference>
<evidence type="ECO:0000256" key="4">
    <source>
        <dbReference type="SAM" id="MobiDB-lite"/>
    </source>
</evidence>
<evidence type="ECO:0000313" key="7">
    <source>
        <dbReference type="Proteomes" id="UP000006753"/>
    </source>
</evidence>
<dbReference type="GO" id="GO:0008061">
    <property type="term" value="F:chitin binding"/>
    <property type="evidence" value="ECO:0007669"/>
    <property type="project" value="UniProtKB-UniRule"/>
</dbReference>
<evidence type="ECO:0000256" key="2">
    <source>
        <dbReference type="ARBA" id="ARBA00023157"/>
    </source>
</evidence>
<feature type="domain" description="Chitin-binding type-1" evidence="5">
    <location>
        <begin position="248"/>
        <end position="292"/>
    </location>
</feature>
<accession>K1WUM9</accession>
<dbReference type="SMART" id="SM00270">
    <property type="entry name" value="ChtBD1"/>
    <property type="match status" value="2"/>
</dbReference>
<evidence type="ECO:0000259" key="5">
    <source>
        <dbReference type="PROSITE" id="PS50941"/>
    </source>
</evidence>
<dbReference type="STRING" id="1072389.K1WUM9"/>
<dbReference type="PROSITE" id="PS50941">
    <property type="entry name" value="CHIT_BIND_I_2"/>
    <property type="match status" value="2"/>
</dbReference>
<dbReference type="OrthoDB" id="1193027at2759"/>
<dbReference type="CDD" id="cd11618">
    <property type="entry name" value="ChtBD1_1"/>
    <property type="match status" value="2"/>
</dbReference>
<evidence type="ECO:0000256" key="1">
    <source>
        <dbReference type="ARBA" id="ARBA00022669"/>
    </source>
</evidence>
<proteinExistence type="predicted"/>
<organism evidence="6 7">
    <name type="scientific">Marssonina brunnea f. sp. multigermtubi (strain MB_m1)</name>
    <name type="common">Marssonina leaf spot fungus</name>
    <dbReference type="NCBI Taxonomy" id="1072389"/>
    <lineage>
        <taxon>Eukaryota</taxon>
        <taxon>Fungi</taxon>
        <taxon>Dikarya</taxon>
        <taxon>Ascomycota</taxon>
        <taxon>Pezizomycotina</taxon>
        <taxon>Leotiomycetes</taxon>
        <taxon>Helotiales</taxon>
        <taxon>Drepanopezizaceae</taxon>
        <taxon>Drepanopeziza</taxon>
    </lineage>
</organism>
<keyword evidence="7" id="KW-1185">Reference proteome</keyword>
<feature type="region of interest" description="Disordered" evidence="4">
    <location>
        <begin position="76"/>
        <end position="104"/>
    </location>
</feature>
<feature type="disulfide bond" evidence="3">
    <location>
        <begin position="217"/>
        <end position="231"/>
    </location>
</feature>
<name>K1WUM9_MARBU</name>